<evidence type="ECO:0000313" key="4">
    <source>
        <dbReference type="Proteomes" id="UP000005324"/>
    </source>
</evidence>
<accession>D5RK35</accession>
<dbReference type="HOGENOM" id="CLU_1630652_0_0_5"/>
<feature type="non-terminal residue" evidence="3">
    <location>
        <position position="1"/>
    </location>
</feature>
<gene>
    <name evidence="3" type="ORF">HMPREF0731_1445</name>
</gene>
<dbReference type="PANTHER" id="PTHR32347">
    <property type="entry name" value="EFFLUX SYSTEM COMPONENT YKNX-RELATED"/>
    <property type="match status" value="1"/>
</dbReference>
<organism evidence="3 4">
    <name type="scientific">Pseudoroseomonas cervicalis ATCC 49957</name>
    <dbReference type="NCBI Taxonomy" id="525371"/>
    <lineage>
        <taxon>Bacteria</taxon>
        <taxon>Pseudomonadati</taxon>
        <taxon>Pseudomonadota</taxon>
        <taxon>Alphaproteobacteria</taxon>
        <taxon>Acetobacterales</taxon>
        <taxon>Roseomonadaceae</taxon>
        <taxon>Roseomonas</taxon>
    </lineage>
</organism>
<dbReference type="RefSeq" id="WP_007005294.1">
    <property type="nucleotide sequence ID" value="NZ_GG770781.1"/>
</dbReference>
<dbReference type="EMBL" id="ADVL01000239">
    <property type="protein sequence ID" value="EFH12317.1"/>
    <property type="molecule type" value="Genomic_DNA"/>
</dbReference>
<dbReference type="Gene3D" id="2.40.30.170">
    <property type="match status" value="1"/>
</dbReference>
<keyword evidence="4" id="KW-1185">Reference proteome</keyword>
<evidence type="ECO:0000256" key="1">
    <source>
        <dbReference type="ARBA" id="ARBA00004196"/>
    </source>
</evidence>
<name>D5RK35_9PROT</name>
<protein>
    <submittedName>
        <fullName evidence="3">Uncharacterized protein</fullName>
    </submittedName>
</protein>
<dbReference type="OrthoDB" id="264111at2"/>
<comment type="subcellular location">
    <subcellularLocation>
        <location evidence="1">Cell envelope</location>
    </subcellularLocation>
</comment>
<dbReference type="InterPro" id="IPR050465">
    <property type="entry name" value="UPF0194_transport"/>
</dbReference>
<dbReference type="GO" id="GO:0030313">
    <property type="term" value="C:cell envelope"/>
    <property type="evidence" value="ECO:0007669"/>
    <property type="project" value="UniProtKB-SubCell"/>
</dbReference>
<sequence length="163" mass="17617">EAELARLQSPRPEDVAMARAQRDAAAAGLRAAEAELDLAQMRAPIAGTILTLYVRPGDPVGNDGLLDMADLERMDVVADVYETDLPRLRLGQRAEVLVPGHPQRLGATLREIGWQVRRTTQAGTDPVAAVDARTVPVRLTLDAEGVALLARRSNMQVQVAIRP</sequence>
<evidence type="ECO:0000313" key="3">
    <source>
        <dbReference type="EMBL" id="EFH12317.1"/>
    </source>
</evidence>
<keyword evidence="2" id="KW-0175">Coiled coil</keyword>
<dbReference type="AlphaFoldDB" id="D5RK35"/>
<comment type="caution">
    <text evidence="3">The sequence shown here is derived from an EMBL/GenBank/DDBJ whole genome shotgun (WGS) entry which is preliminary data.</text>
</comment>
<evidence type="ECO:0000256" key="2">
    <source>
        <dbReference type="ARBA" id="ARBA00023054"/>
    </source>
</evidence>
<dbReference type="InterPro" id="IPR014315">
    <property type="entry name" value="ABC_heterocyst_DevB"/>
</dbReference>
<dbReference type="SUPFAM" id="SSF111369">
    <property type="entry name" value="HlyD-like secretion proteins"/>
    <property type="match status" value="1"/>
</dbReference>
<dbReference type="PANTHER" id="PTHR32347:SF27">
    <property type="entry name" value="RND EFFLUX PUMP MEMBRANE FUSION PROTEIN BARREL-SANDWICH DOMAIN-CONTAINING PROTEIN"/>
    <property type="match status" value="1"/>
</dbReference>
<dbReference type="NCBIfam" id="TIGR02971">
    <property type="entry name" value="heterocyst_DevB"/>
    <property type="match status" value="1"/>
</dbReference>
<dbReference type="Proteomes" id="UP000005324">
    <property type="component" value="Unassembled WGS sequence"/>
</dbReference>
<proteinExistence type="predicted"/>
<reference evidence="3 4" key="1">
    <citation type="submission" date="2010-04" db="EMBL/GenBank/DDBJ databases">
        <authorList>
            <person name="Qin X."/>
            <person name="Bachman B."/>
            <person name="Battles P."/>
            <person name="Bell A."/>
            <person name="Bess C."/>
            <person name="Bickham C."/>
            <person name="Chaboub L."/>
            <person name="Chen D."/>
            <person name="Coyle M."/>
            <person name="Deiros D.R."/>
            <person name="Dinh H."/>
            <person name="Forbes L."/>
            <person name="Fowler G."/>
            <person name="Francisco L."/>
            <person name="Fu Q."/>
            <person name="Gubbala S."/>
            <person name="Hale W."/>
            <person name="Han Y."/>
            <person name="Hemphill L."/>
            <person name="Highlander S.K."/>
            <person name="Hirani K."/>
            <person name="Hogues M."/>
            <person name="Jackson L."/>
            <person name="Jakkamsetti A."/>
            <person name="Javaid M."/>
            <person name="Jiang H."/>
            <person name="Korchina V."/>
            <person name="Kovar C."/>
            <person name="Lara F."/>
            <person name="Lee S."/>
            <person name="Mata R."/>
            <person name="Mathew T."/>
            <person name="Moen C."/>
            <person name="Morales K."/>
            <person name="Munidasa M."/>
            <person name="Nazareth L."/>
            <person name="Ngo R."/>
            <person name="Nguyen L."/>
            <person name="Okwuonu G."/>
            <person name="Ongeri F."/>
            <person name="Patil S."/>
            <person name="Petrosino J."/>
            <person name="Pham C."/>
            <person name="Pham P."/>
            <person name="Pu L.-L."/>
            <person name="Puazo M."/>
            <person name="Raj R."/>
            <person name="Reid J."/>
            <person name="Rouhana J."/>
            <person name="Saada N."/>
            <person name="Shang Y."/>
            <person name="Simmons D."/>
            <person name="Thornton R."/>
            <person name="Warren J."/>
            <person name="Weissenberger G."/>
            <person name="Zhang J."/>
            <person name="Zhang L."/>
            <person name="Zhou C."/>
            <person name="Zhu D."/>
            <person name="Muzny D."/>
            <person name="Worley K."/>
            <person name="Gibbs R."/>
        </authorList>
    </citation>
    <scope>NUCLEOTIDE SEQUENCE [LARGE SCALE GENOMIC DNA]</scope>
    <source>
        <strain evidence="3 4">ATCC 49957</strain>
    </source>
</reference>